<accession>A0A4Y2HLF4</accession>
<keyword evidence="2" id="KW-1185">Reference proteome</keyword>
<protein>
    <submittedName>
        <fullName evidence="1">Uncharacterized protein</fullName>
    </submittedName>
</protein>
<comment type="caution">
    <text evidence="1">The sequence shown here is derived from an EMBL/GenBank/DDBJ whole genome shotgun (WGS) entry which is preliminary data.</text>
</comment>
<dbReference type="EMBL" id="BGPR01002010">
    <property type="protein sequence ID" value="GBM66196.1"/>
    <property type="molecule type" value="Genomic_DNA"/>
</dbReference>
<organism evidence="1 2">
    <name type="scientific">Araneus ventricosus</name>
    <name type="common">Orbweaver spider</name>
    <name type="synonym">Epeira ventricosa</name>
    <dbReference type="NCBI Taxonomy" id="182803"/>
    <lineage>
        <taxon>Eukaryota</taxon>
        <taxon>Metazoa</taxon>
        <taxon>Ecdysozoa</taxon>
        <taxon>Arthropoda</taxon>
        <taxon>Chelicerata</taxon>
        <taxon>Arachnida</taxon>
        <taxon>Araneae</taxon>
        <taxon>Araneomorphae</taxon>
        <taxon>Entelegynae</taxon>
        <taxon>Araneoidea</taxon>
        <taxon>Araneidae</taxon>
        <taxon>Araneus</taxon>
    </lineage>
</organism>
<dbReference type="Proteomes" id="UP000499080">
    <property type="component" value="Unassembled WGS sequence"/>
</dbReference>
<name>A0A4Y2HLF4_ARAVE</name>
<evidence type="ECO:0000313" key="2">
    <source>
        <dbReference type="Proteomes" id="UP000499080"/>
    </source>
</evidence>
<gene>
    <name evidence="1" type="ORF">AVEN_55166_1</name>
</gene>
<reference evidence="1 2" key="1">
    <citation type="journal article" date="2019" name="Sci. Rep.">
        <title>Orb-weaving spider Araneus ventricosus genome elucidates the spidroin gene catalogue.</title>
        <authorList>
            <person name="Kono N."/>
            <person name="Nakamura H."/>
            <person name="Ohtoshi R."/>
            <person name="Moran D.A.P."/>
            <person name="Shinohara A."/>
            <person name="Yoshida Y."/>
            <person name="Fujiwara M."/>
            <person name="Mori M."/>
            <person name="Tomita M."/>
            <person name="Arakawa K."/>
        </authorList>
    </citation>
    <scope>NUCLEOTIDE SEQUENCE [LARGE SCALE GENOMIC DNA]</scope>
</reference>
<proteinExistence type="predicted"/>
<evidence type="ECO:0000313" key="1">
    <source>
        <dbReference type="EMBL" id="GBM66196.1"/>
    </source>
</evidence>
<sequence length="126" mass="14219">MDVITWHSLCTCTSLLYFQQVKFGFSRGTVFFPAAKSIDSFSNVFSRDSNLSSFSFPLSFSIYMDLLRLDVFDTFLAVSYIMLYARADFNSLASINLVECCVSSSLIVSTKYWAAKFTRTSSEHSA</sequence>
<dbReference type="AlphaFoldDB" id="A0A4Y2HLF4"/>